<evidence type="ECO:0000313" key="9">
    <source>
        <dbReference type="Proteomes" id="UP000614460"/>
    </source>
</evidence>
<reference evidence="8" key="1">
    <citation type="journal article" date="2014" name="Int. J. Syst. Evol. Microbiol.">
        <title>Complete genome sequence of Corynebacterium casei LMG S-19264T (=DSM 44701T), isolated from a smear-ripened cheese.</title>
        <authorList>
            <consortium name="US DOE Joint Genome Institute (JGI-PGF)"/>
            <person name="Walter F."/>
            <person name="Albersmeier A."/>
            <person name="Kalinowski J."/>
            <person name="Ruckert C."/>
        </authorList>
    </citation>
    <scope>NUCLEOTIDE SEQUENCE</scope>
    <source>
        <strain evidence="8">CGMCC 1.15966</strain>
    </source>
</reference>
<reference evidence="8" key="2">
    <citation type="submission" date="2020-09" db="EMBL/GenBank/DDBJ databases">
        <authorList>
            <person name="Sun Q."/>
            <person name="Zhou Y."/>
        </authorList>
    </citation>
    <scope>NUCLEOTIDE SEQUENCE</scope>
    <source>
        <strain evidence="8">CGMCC 1.15966</strain>
    </source>
</reference>
<dbReference type="SUPFAM" id="SSF48452">
    <property type="entry name" value="TPR-like"/>
    <property type="match status" value="1"/>
</dbReference>
<comment type="caution">
    <text evidence="8">The sequence shown here is derived from an EMBL/GenBank/DDBJ whole genome shotgun (WGS) entry which is preliminary data.</text>
</comment>
<evidence type="ECO:0000256" key="3">
    <source>
        <dbReference type="ARBA" id="ARBA00022729"/>
    </source>
</evidence>
<dbReference type="InterPro" id="IPR011990">
    <property type="entry name" value="TPR-like_helical_dom_sf"/>
</dbReference>
<keyword evidence="3 6" id="KW-0732">Signal</keyword>
<dbReference type="AlphaFoldDB" id="A0A8H9FY70"/>
<dbReference type="Gene3D" id="1.25.40.390">
    <property type="match status" value="1"/>
</dbReference>
<feature type="domain" description="RagB/SusD" evidence="7">
    <location>
        <begin position="304"/>
        <end position="576"/>
    </location>
</feature>
<evidence type="ECO:0000256" key="6">
    <source>
        <dbReference type="SAM" id="SignalP"/>
    </source>
</evidence>
<organism evidence="8 9">
    <name type="scientific">Sphingobacterium cellulitidis</name>
    <dbReference type="NCBI Taxonomy" id="1768011"/>
    <lineage>
        <taxon>Bacteria</taxon>
        <taxon>Pseudomonadati</taxon>
        <taxon>Bacteroidota</taxon>
        <taxon>Sphingobacteriia</taxon>
        <taxon>Sphingobacteriales</taxon>
        <taxon>Sphingobacteriaceae</taxon>
        <taxon>Sphingobacterium</taxon>
    </lineage>
</organism>
<dbReference type="RefSeq" id="WP_182497901.1">
    <property type="nucleotide sequence ID" value="NZ_BMKM01000001.1"/>
</dbReference>
<comment type="similarity">
    <text evidence="2">Belongs to the SusD family.</text>
</comment>
<dbReference type="PROSITE" id="PS51257">
    <property type="entry name" value="PROKAR_LIPOPROTEIN"/>
    <property type="match status" value="1"/>
</dbReference>
<dbReference type="Pfam" id="PF07980">
    <property type="entry name" value="SusD_RagB"/>
    <property type="match status" value="1"/>
</dbReference>
<dbReference type="GO" id="GO:0009279">
    <property type="term" value="C:cell outer membrane"/>
    <property type="evidence" value="ECO:0007669"/>
    <property type="project" value="UniProtKB-SubCell"/>
</dbReference>
<keyword evidence="4" id="KW-0472">Membrane</keyword>
<evidence type="ECO:0000256" key="1">
    <source>
        <dbReference type="ARBA" id="ARBA00004442"/>
    </source>
</evidence>
<proteinExistence type="inferred from homology"/>
<keyword evidence="9" id="KW-1185">Reference proteome</keyword>
<accession>A0A8H9FY70</accession>
<feature type="chain" id="PRO_5034303798" description="RagB/SusD domain-containing protein" evidence="6">
    <location>
        <begin position="22"/>
        <end position="579"/>
    </location>
</feature>
<evidence type="ECO:0000256" key="2">
    <source>
        <dbReference type="ARBA" id="ARBA00006275"/>
    </source>
</evidence>
<sequence>MKLINKIVVAIGILGATAVFSSCNKDFLEKFPKDTMTDEDFWTKEENVRTFSYGFYTGYFTGYGSGYSWGNYFSGQAFNDDFASTSPGEFTKIVPESGGGWGFTWVRKANVFIDRVKTVPMSDDAIAHWTGVGRFFRAMEYHDMVSRFGDVPWFENVISETDIETLYRPRDPRSFVVDKMLEDLKFAAENVRVSDVGEKGLYVNKDVVLAFMSRIMLFQGTWMKYHTNDQARAKTYLEAAKWAAGELINSKRYSLGTNYRDLFTSLSLTGNPEMIMYRRYVTGLLTHSLMSYNNREPQTGISRDAVRSYLSKDGLPVDQSPLYKGDHSIGDVMTDRDPRLNQTVTSDIRLSGVNSNSSTSGYAVWKFLNETVKNEPEGSGSLNQTDAPVIRFGEVLVNYAEAVAELGNISQADLDISINVLRSRTGVNMPKLEVAGQSALVGGVTINDPERDPTVSPILWEIRRERRVELMMEGFRYNDLRRWKKLPMMDTNNNPKINLGAWINKDDYKDGTGKLLVENLTVVNGPTNRIGYIKPAFKPETQRIFTGEKVYLNPLPKDQIRLYKDQGVELKQNPGWETE</sequence>
<dbReference type="Proteomes" id="UP000614460">
    <property type="component" value="Unassembled WGS sequence"/>
</dbReference>
<evidence type="ECO:0000256" key="5">
    <source>
        <dbReference type="ARBA" id="ARBA00023237"/>
    </source>
</evidence>
<evidence type="ECO:0000313" key="8">
    <source>
        <dbReference type="EMBL" id="GGE09844.1"/>
    </source>
</evidence>
<comment type="subcellular location">
    <subcellularLocation>
        <location evidence="1">Cell outer membrane</location>
    </subcellularLocation>
</comment>
<keyword evidence="5" id="KW-0998">Cell outer membrane</keyword>
<gene>
    <name evidence="8" type="ORF">GCM10011516_04450</name>
</gene>
<protein>
    <recommendedName>
        <fullName evidence="7">RagB/SusD domain-containing protein</fullName>
    </recommendedName>
</protein>
<dbReference type="EMBL" id="BMKM01000001">
    <property type="protein sequence ID" value="GGE09844.1"/>
    <property type="molecule type" value="Genomic_DNA"/>
</dbReference>
<evidence type="ECO:0000256" key="4">
    <source>
        <dbReference type="ARBA" id="ARBA00023136"/>
    </source>
</evidence>
<evidence type="ECO:0000259" key="7">
    <source>
        <dbReference type="Pfam" id="PF07980"/>
    </source>
</evidence>
<dbReference type="InterPro" id="IPR012944">
    <property type="entry name" value="SusD_RagB_dom"/>
</dbReference>
<name>A0A8H9FY70_9SPHI</name>
<feature type="signal peptide" evidence="6">
    <location>
        <begin position="1"/>
        <end position="21"/>
    </location>
</feature>